<gene>
    <name evidence="19" type="ORF">DJ568_05940</name>
</gene>
<evidence type="ECO:0000256" key="15">
    <source>
        <dbReference type="SAM" id="MobiDB-lite"/>
    </source>
</evidence>
<protein>
    <recommendedName>
        <fullName evidence="3">histidine kinase</fullName>
        <ecNumber evidence="3">2.7.13.3</ecNumber>
    </recommendedName>
</protein>
<evidence type="ECO:0000256" key="9">
    <source>
        <dbReference type="ARBA" id="ARBA00022777"/>
    </source>
</evidence>
<dbReference type="PROSITE" id="PS50110">
    <property type="entry name" value="RESPONSE_REGULATORY"/>
    <property type="match status" value="2"/>
</dbReference>
<dbReference type="GO" id="GO:0005524">
    <property type="term" value="F:ATP binding"/>
    <property type="evidence" value="ECO:0007669"/>
    <property type="project" value="UniProtKB-KW"/>
</dbReference>
<feature type="modified residue" description="4-aspartylphosphate" evidence="14">
    <location>
        <position position="1358"/>
    </location>
</feature>
<dbReference type="Pfam" id="PF00512">
    <property type="entry name" value="HisKA"/>
    <property type="match status" value="1"/>
</dbReference>
<dbReference type="InterPro" id="IPR036097">
    <property type="entry name" value="HisK_dim/P_sf"/>
</dbReference>
<feature type="domain" description="Response regulatory" evidence="18">
    <location>
        <begin position="1309"/>
        <end position="1424"/>
    </location>
</feature>
<keyword evidence="11 16" id="KW-1133">Transmembrane helix</keyword>
<dbReference type="Gene3D" id="3.30.565.10">
    <property type="entry name" value="Histidine kinase-like ATPase, C-terminal domain"/>
    <property type="match status" value="1"/>
</dbReference>
<keyword evidence="9 19" id="KW-0418">Kinase</keyword>
<reference evidence="19 20" key="1">
    <citation type="submission" date="2018-05" db="EMBL/GenBank/DDBJ databases">
        <title>Mucilaginibacter hurinus sp. nov., isolated from briquette warehouse soil.</title>
        <authorList>
            <person name="Choi L."/>
        </authorList>
    </citation>
    <scope>NUCLEOTIDE SEQUENCE [LARGE SCALE GENOMIC DNA]</scope>
    <source>
        <strain evidence="19 20">ZR32</strain>
    </source>
</reference>
<accession>A0A367GRS9</accession>
<keyword evidence="10" id="KW-0067">ATP-binding</keyword>
<dbReference type="InterPro" id="IPR011123">
    <property type="entry name" value="Y_Y_Y"/>
</dbReference>
<evidence type="ECO:0000256" key="4">
    <source>
        <dbReference type="ARBA" id="ARBA00022475"/>
    </source>
</evidence>
<dbReference type="CDD" id="cd17546">
    <property type="entry name" value="REC_hyHK_CKI1_RcsC-like"/>
    <property type="match status" value="2"/>
</dbReference>
<feature type="domain" description="Response regulatory" evidence="18">
    <location>
        <begin position="1165"/>
        <end position="1280"/>
    </location>
</feature>
<dbReference type="InterPro" id="IPR001789">
    <property type="entry name" value="Sig_transdc_resp-reg_receiver"/>
</dbReference>
<dbReference type="SUPFAM" id="SSF52172">
    <property type="entry name" value="CheY-like"/>
    <property type="match status" value="2"/>
</dbReference>
<dbReference type="SUPFAM" id="SSF50998">
    <property type="entry name" value="Quinoprotein alcohol dehydrogenase-like"/>
    <property type="match status" value="1"/>
</dbReference>
<comment type="caution">
    <text evidence="19">The sequence shown here is derived from an EMBL/GenBank/DDBJ whole genome shotgun (WGS) entry which is preliminary data.</text>
</comment>
<keyword evidence="7 16" id="KW-0812">Transmembrane</keyword>
<dbReference type="InterPro" id="IPR003661">
    <property type="entry name" value="HisK_dim/P_dom"/>
</dbReference>
<evidence type="ECO:0000256" key="8">
    <source>
        <dbReference type="ARBA" id="ARBA00022741"/>
    </source>
</evidence>
<dbReference type="CDD" id="cd00082">
    <property type="entry name" value="HisKA"/>
    <property type="match status" value="1"/>
</dbReference>
<dbReference type="Gene3D" id="3.40.50.2300">
    <property type="match status" value="2"/>
</dbReference>
<name>A0A367GRS9_9SPHI</name>
<evidence type="ECO:0000313" key="19">
    <source>
        <dbReference type="EMBL" id="RCH55433.1"/>
    </source>
</evidence>
<dbReference type="InterPro" id="IPR004358">
    <property type="entry name" value="Sig_transdc_His_kin-like_C"/>
</dbReference>
<evidence type="ECO:0000313" key="20">
    <source>
        <dbReference type="Proteomes" id="UP000253209"/>
    </source>
</evidence>
<dbReference type="EC" id="2.7.13.3" evidence="3"/>
<dbReference type="InterPro" id="IPR005467">
    <property type="entry name" value="His_kinase_dom"/>
</dbReference>
<evidence type="ECO:0000256" key="1">
    <source>
        <dbReference type="ARBA" id="ARBA00000085"/>
    </source>
</evidence>
<dbReference type="PANTHER" id="PTHR45339:SF1">
    <property type="entry name" value="HYBRID SIGNAL TRANSDUCTION HISTIDINE KINASE J"/>
    <property type="match status" value="1"/>
</dbReference>
<dbReference type="PRINTS" id="PR00344">
    <property type="entry name" value="BCTRLSENSOR"/>
</dbReference>
<keyword evidence="5 14" id="KW-0597">Phosphoprotein</keyword>
<dbReference type="SUPFAM" id="SSF55874">
    <property type="entry name" value="ATPase domain of HSP90 chaperone/DNA topoisomerase II/histidine kinase"/>
    <property type="match status" value="1"/>
</dbReference>
<feature type="transmembrane region" description="Helical" evidence="16">
    <location>
        <begin position="806"/>
        <end position="826"/>
    </location>
</feature>
<evidence type="ECO:0000256" key="10">
    <source>
        <dbReference type="ARBA" id="ARBA00022840"/>
    </source>
</evidence>
<keyword evidence="20" id="KW-1185">Reference proteome</keyword>
<organism evidence="19 20">
    <name type="scientific">Mucilaginibacter hurinus</name>
    <dbReference type="NCBI Taxonomy" id="2201324"/>
    <lineage>
        <taxon>Bacteria</taxon>
        <taxon>Pseudomonadati</taxon>
        <taxon>Bacteroidota</taxon>
        <taxon>Sphingobacteriia</taxon>
        <taxon>Sphingobacteriales</taxon>
        <taxon>Sphingobacteriaceae</taxon>
        <taxon>Mucilaginibacter</taxon>
    </lineage>
</organism>
<dbReference type="Pfam" id="PF02518">
    <property type="entry name" value="HATPase_c"/>
    <property type="match status" value="1"/>
</dbReference>
<dbReference type="SUPFAM" id="SSF63829">
    <property type="entry name" value="Calcium-dependent phosphotriesterase"/>
    <property type="match status" value="1"/>
</dbReference>
<keyword evidence="13 16" id="KW-0472">Membrane</keyword>
<dbReference type="InterPro" id="IPR036890">
    <property type="entry name" value="HATPase_C_sf"/>
</dbReference>
<dbReference type="Gene3D" id="2.130.10.10">
    <property type="entry name" value="YVTN repeat-like/Quinoprotein amine dehydrogenase"/>
    <property type="match status" value="2"/>
</dbReference>
<dbReference type="GO" id="GO:0000155">
    <property type="term" value="F:phosphorelay sensor kinase activity"/>
    <property type="evidence" value="ECO:0007669"/>
    <property type="project" value="InterPro"/>
</dbReference>
<dbReference type="GO" id="GO:0005886">
    <property type="term" value="C:plasma membrane"/>
    <property type="evidence" value="ECO:0007669"/>
    <property type="project" value="UniProtKB-SubCell"/>
</dbReference>
<proteinExistence type="predicted"/>
<comment type="subcellular location">
    <subcellularLocation>
        <location evidence="2">Cell membrane</location>
        <topology evidence="2">Multi-pass membrane protein</topology>
    </subcellularLocation>
</comment>
<dbReference type="Pfam" id="PF07494">
    <property type="entry name" value="Reg_prop"/>
    <property type="match status" value="9"/>
</dbReference>
<evidence type="ECO:0000256" key="16">
    <source>
        <dbReference type="SAM" id="Phobius"/>
    </source>
</evidence>
<dbReference type="SMART" id="SM00387">
    <property type="entry name" value="HATPase_c"/>
    <property type="match status" value="1"/>
</dbReference>
<dbReference type="PANTHER" id="PTHR45339">
    <property type="entry name" value="HYBRID SIGNAL TRANSDUCTION HISTIDINE KINASE J"/>
    <property type="match status" value="1"/>
</dbReference>
<dbReference type="SUPFAM" id="SSF47384">
    <property type="entry name" value="Homodimeric domain of signal transducing histidine kinase"/>
    <property type="match status" value="1"/>
</dbReference>
<dbReference type="SMART" id="SM00448">
    <property type="entry name" value="REC"/>
    <property type="match status" value="2"/>
</dbReference>
<evidence type="ECO:0000259" key="17">
    <source>
        <dbReference type="PROSITE" id="PS50109"/>
    </source>
</evidence>
<feature type="modified residue" description="4-aspartylphosphate" evidence="14">
    <location>
        <position position="1217"/>
    </location>
</feature>
<evidence type="ECO:0000256" key="7">
    <source>
        <dbReference type="ARBA" id="ARBA00022692"/>
    </source>
</evidence>
<dbReference type="Pfam" id="PF00072">
    <property type="entry name" value="Response_reg"/>
    <property type="match status" value="2"/>
</dbReference>
<keyword evidence="8" id="KW-0547">Nucleotide-binding</keyword>
<dbReference type="InterPro" id="IPR011110">
    <property type="entry name" value="Reg_prop"/>
</dbReference>
<dbReference type="Pfam" id="PF07495">
    <property type="entry name" value="Y_Y_Y"/>
    <property type="match status" value="1"/>
</dbReference>
<dbReference type="InterPro" id="IPR013783">
    <property type="entry name" value="Ig-like_fold"/>
</dbReference>
<dbReference type="CDD" id="cd16922">
    <property type="entry name" value="HATPase_EvgS-ArcB-TorS-like"/>
    <property type="match status" value="1"/>
</dbReference>
<dbReference type="OrthoDB" id="9809670at2"/>
<keyword evidence="4" id="KW-1003">Cell membrane</keyword>
<evidence type="ECO:0000256" key="5">
    <source>
        <dbReference type="ARBA" id="ARBA00022553"/>
    </source>
</evidence>
<dbReference type="Gene3D" id="2.60.40.10">
    <property type="entry name" value="Immunoglobulins"/>
    <property type="match status" value="1"/>
</dbReference>
<dbReference type="FunFam" id="1.10.287.130:FF:000003">
    <property type="entry name" value="Histidine kinase"/>
    <property type="match status" value="1"/>
</dbReference>
<feature type="domain" description="Histidine kinase" evidence="17">
    <location>
        <begin position="925"/>
        <end position="1146"/>
    </location>
</feature>
<evidence type="ECO:0000256" key="6">
    <source>
        <dbReference type="ARBA" id="ARBA00022679"/>
    </source>
</evidence>
<evidence type="ECO:0000259" key="18">
    <source>
        <dbReference type="PROSITE" id="PS50110"/>
    </source>
</evidence>
<feature type="region of interest" description="Disordered" evidence="15">
    <location>
        <begin position="896"/>
        <end position="917"/>
    </location>
</feature>
<dbReference type="InterPro" id="IPR003594">
    <property type="entry name" value="HATPase_dom"/>
</dbReference>
<evidence type="ECO:0000256" key="2">
    <source>
        <dbReference type="ARBA" id="ARBA00004651"/>
    </source>
</evidence>
<evidence type="ECO:0000256" key="3">
    <source>
        <dbReference type="ARBA" id="ARBA00012438"/>
    </source>
</evidence>
<dbReference type="SMART" id="SM00388">
    <property type="entry name" value="HisKA"/>
    <property type="match status" value="1"/>
</dbReference>
<evidence type="ECO:0000256" key="14">
    <source>
        <dbReference type="PROSITE-ProRule" id="PRU00169"/>
    </source>
</evidence>
<dbReference type="FunFam" id="3.30.565.10:FF:000010">
    <property type="entry name" value="Sensor histidine kinase RcsC"/>
    <property type="match status" value="1"/>
</dbReference>
<dbReference type="Proteomes" id="UP000253209">
    <property type="component" value="Unassembled WGS sequence"/>
</dbReference>
<feature type="compositionally biased region" description="Basic and acidic residues" evidence="15">
    <location>
        <begin position="902"/>
        <end position="916"/>
    </location>
</feature>
<sequence length="1434" mass="160678">MKNLYRYIIFILVQLIPSITYSQKLQLRFEHIGVKQGLSQATVTCIRQDSKGFIWIGTFNGLNRYDGYNFKIFRHVAKDTGSIAHNAIKDIIEDSKGNIWVATLGGGISKFDRKTNRFKNFVHHQNRNSITSNHINNIVEHNGQLWIGTRENGLDRMDIKTEKITHLPQIQNDTTTLSDKYVTTVYKDSKQNIWVGTYLGGLNLYNHKTGKFTRFQKFGNKKNIISSSTINSVFEDSKHRIWVGTSNGLNLFVKKDSSFRHFFNNPKDNTSLPHNTIFAIGEDNDNNLWLSLENSGIALMNTKNQTFSSYRHDLIDNLGLSGDTFYAITRDKTGNMWLGGYLSGINLHKPITQKFNHQRHTSANSLASSMVTAIREDSDGNLWLGTDGGGLNYYDRKKGQYSVYTPKDKNADPGKIINSLHIDDKNNLWIGTYLKGVTVLNLNTKKARSFKMDGADPAALSNNIIYAIAQTTDRKIWISTFGQGLDQYDELTGKFKHNRHNKADQHSISSNNIVSLLADKQGNLWVGTADAGVNLLKAGTNKFIRYVHTAGDNTLSDNEAASMCEDYLGNIWICTGTGLNRLNPKTGKITVFTTENGLPSNYVRAIAEDNERRLWITSDKGLSCYDPVKGTFINFTVDDGLQEDEFKGNSIFKNERGTLYAGGTNGLNIIQPNQLLRQSHHPPLVLTNFQIFNKTVNISGYGGEPSPLKYDISETRSITLNYDQSFISLEYAALDYASPQKKSYAYIMDGFDKGWNYVGNKNTANYTKLPPGNYIFKVKSKNNLGQWSPNVLRVNIKVIPPFWLTWWFKTLAFITVAGAIYGIYLYRVSAIKKQKKVLEEQVIERTAEVVKQSEQLQDINSELQAQAEEMQAQSEELLSQSEELHHRTRELEKLNQALQKQKQQEQHTREEAEKANQAKSVFLATMSHEIRTPMNGVIGMSSLLAETKLDDEQKEYNDTIRVCGENLISVINDILDFSKIESGSINIENEIFDLRQCIEDVMDVFMQKVAEKGLELIYEINQDVPGHILGDCHRLRQVLINFISNAVKFTQHGEIFLSVSVITKNNDDVHLGFTVKDTGIGIAKDKMDTLFKAFSQVDSSITRKFGGTGLGLAISERLIKLMGGDIHVESELNQGSSFSFSIRAGIGKAATPADSKDLSILSGRRVLIVDDNLTSLGVIKRQLETWSITGVPVASAATALKVLNGPNAEAFDVVITDMLMPGTDGIELATAIKNSKNPVPVILLSSIGYENKRKHTELFSSILVKPARLQYLEKSLQSALLSNQDTNAAPDLKPALTLPEKFSEQYPLKILIAEDNVINQKLIERIMNKLGYKPTVVGNGLDALKIVNQEFFDVILMDVQMPEMDGLETTIRIRKTPGLQPYIIAMTANALESDTVECYKAGMDNYIAKPFNLEKLLNTLIKADAVVKKRGPKG</sequence>
<dbReference type="PROSITE" id="PS50109">
    <property type="entry name" value="HIS_KIN"/>
    <property type="match status" value="1"/>
</dbReference>
<comment type="catalytic activity">
    <reaction evidence="1">
        <text>ATP + protein L-histidine = ADP + protein N-phospho-L-histidine.</text>
        <dbReference type="EC" id="2.7.13.3"/>
    </reaction>
</comment>
<dbReference type="RefSeq" id="WP_114004349.1">
    <property type="nucleotide sequence ID" value="NZ_QGDC01000003.1"/>
</dbReference>
<dbReference type="InterPro" id="IPR015943">
    <property type="entry name" value="WD40/YVTN_repeat-like_dom_sf"/>
</dbReference>
<dbReference type="Gene3D" id="1.10.287.130">
    <property type="match status" value="1"/>
</dbReference>
<keyword evidence="6" id="KW-0808">Transferase</keyword>
<dbReference type="EMBL" id="QGDC01000003">
    <property type="protein sequence ID" value="RCH55433.1"/>
    <property type="molecule type" value="Genomic_DNA"/>
</dbReference>
<evidence type="ECO:0000256" key="11">
    <source>
        <dbReference type="ARBA" id="ARBA00022989"/>
    </source>
</evidence>
<dbReference type="InterPro" id="IPR011047">
    <property type="entry name" value="Quinoprotein_ADH-like_sf"/>
</dbReference>
<dbReference type="FunFam" id="2.60.40.10:FF:000791">
    <property type="entry name" value="Two-component system sensor histidine kinase/response regulator"/>
    <property type="match status" value="1"/>
</dbReference>
<keyword evidence="12" id="KW-0902">Two-component regulatory system</keyword>
<evidence type="ECO:0000256" key="13">
    <source>
        <dbReference type="ARBA" id="ARBA00023136"/>
    </source>
</evidence>
<dbReference type="InterPro" id="IPR011006">
    <property type="entry name" value="CheY-like_superfamily"/>
</dbReference>
<evidence type="ECO:0000256" key="12">
    <source>
        <dbReference type="ARBA" id="ARBA00023012"/>
    </source>
</evidence>